<evidence type="ECO:0000313" key="2">
    <source>
        <dbReference type="EMBL" id="MFC4211848.1"/>
    </source>
</evidence>
<keyword evidence="3" id="KW-1185">Reference proteome</keyword>
<keyword evidence="1" id="KW-0812">Transmembrane</keyword>
<accession>A0ABV8PA63</accession>
<name>A0ABV8PA63_9SPHI</name>
<protein>
    <recommendedName>
        <fullName evidence="4">DUF4199 domain-containing protein</fullName>
    </recommendedName>
</protein>
<sequence length="164" mass="18497">MKQNGMLIGLSFLLGTIGFFVRDLFLSFSMTYILGEKISFEKSWELPNQTFPCLLFIISFGIIPFLYLLVKKICGLSTTYRKSSSIILIVASGLIVLVGIIMYLKFKASQINDMLQRAEFADGAEIPRIRFEEVNLEIFLIMGLGIGTMLTILMFKKGKNINTT</sequence>
<dbReference type="Proteomes" id="UP001595789">
    <property type="component" value="Unassembled WGS sequence"/>
</dbReference>
<evidence type="ECO:0000313" key="3">
    <source>
        <dbReference type="Proteomes" id="UP001595789"/>
    </source>
</evidence>
<gene>
    <name evidence="2" type="ORF">ACFOWA_11680</name>
</gene>
<feature type="transmembrane region" description="Helical" evidence="1">
    <location>
        <begin position="12"/>
        <end position="34"/>
    </location>
</feature>
<proteinExistence type="predicted"/>
<keyword evidence="1" id="KW-1133">Transmembrane helix</keyword>
<comment type="caution">
    <text evidence="2">The sequence shown here is derived from an EMBL/GenBank/DDBJ whole genome shotgun (WGS) entry which is preliminary data.</text>
</comment>
<organism evidence="2 3">
    <name type="scientific">Pedobacter lithocola</name>
    <dbReference type="NCBI Taxonomy" id="1908239"/>
    <lineage>
        <taxon>Bacteria</taxon>
        <taxon>Pseudomonadati</taxon>
        <taxon>Bacteroidota</taxon>
        <taxon>Sphingobacteriia</taxon>
        <taxon>Sphingobacteriales</taxon>
        <taxon>Sphingobacteriaceae</taxon>
        <taxon>Pedobacter</taxon>
    </lineage>
</organism>
<evidence type="ECO:0000256" key="1">
    <source>
        <dbReference type="SAM" id="Phobius"/>
    </source>
</evidence>
<reference evidence="3" key="1">
    <citation type="journal article" date="2019" name="Int. J. Syst. Evol. Microbiol.">
        <title>The Global Catalogue of Microorganisms (GCM) 10K type strain sequencing project: providing services to taxonomists for standard genome sequencing and annotation.</title>
        <authorList>
            <consortium name="The Broad Institute Genomics Platform"/>
            <consortium name="The Broad Institute Genome Sequencing Center for Infectious Disease"/>
            <person name="Wu L."/>
            <person name="Ma J."/>
        </authorList>
    </citation>
    <scope>NUCLEOTIDE SEQUENCE [LARGE SCALE GENOMIC DNA]</scope>
    <source>
        <strain evidence="3">CCM 8691</strain>
    </source>
</reference>
<feature type="transmembrane region" description="Helical" evidence="1">
    <location>
        <begin position="54"/>
        <end position="74"/>
    </location>
</feature>
<feature type="transmembrane region" description="Helical" evidence="1">
    <location>
        <begin position="86"/>
        <end position="104"/>
    </location>
</feature>
<feature type="transmembrane region" description="Helical" evidence="1">
    <location>
        <begin position="138"/>
        <end position="155"/>
    </location>
</feature>
<keyword evidence="1" id="KW-0472">Membrane</keyword>
<evidence type="ECO:0008006" key="4">
    <source>
        <dbReference type="Google" id="ProtNLM"/>
    </source>
</evidence>
<dbReference type="EMBL" id="JBHSBW010000011">
    <property type="protein sequence ID" value="MFC4211848.1"/>
    <property type="molecule type" value="Genomic_DNA"/>
</dbReference>
<dbReference type="RefSeq" id="WP_378985299.1">
    <property type="nucleotide sequence ID" value="NZ_JBHSBW010000011.1"/>
</dbReference>